<evidence type="ECO:0000313" key="2">
    <source>
        <dbReference type="Proteomes" id="UP000886523"/>
    </source>
</evidence>
<dbReference type="Proteomes" id="UP000886523">
    <property type="component" value="Unassembled WGS sequence"/>
</dbReference>
<proteinExistence type="predicted"/>
<gene>
    <name evidence="1" type="ORF">BS47DRAFT_774398</name>
</gene>
<name>A0A9P6B0Y9_9AGAM</name>
<protein>
    <submittedName>
        <fullName evidence="1">Uncharacterized protein</fullName>
    </submittedName>
</protein>
<dbReference type="EMBL" id="MU128948">
    <property type="protein sequence ID" value="KAF9515638.1"/>
    <property type="molecule type" value="Genomic_DNA"/>
</dbReference>
<reference evidence="1" key="1">
    <citation type="journal article" date="2020" name="Nat. Commun.">
        <title>Large-scale genome sequencing of mycorrhizal fungi provides insights into the early evolution of symbiotic traits.</title>
        <authorList>
            <person name="Miyauchi S."/>
            <person name="Kiss E."/>
            <person name="Kuo A."/>
            <person name="Drula E."/>
            <person name="Kohler A."/>
            <person name="Sanchez-Garcia M."/>
            <person name="Morin E."/>
            <person name="Andreopoulos B."/>
            <person name="Barry K.W."/>
            <person name="Bonito G."/>
            <person name="Buee M."/>
            <person name="Carver A."/>
            <person name="Chen C."/>
            <person name="Cichocki N."/>
            <person name="Clum A."/>
            <person name="Culley D."/>
            <person name="Crous P.W."/>
            <person name="Fauchery L."/>
            <person name="Girlanda M."/>
            <person name="Hayes R.D."/>
            <person name="Keri Z."/>
            <person name="LaButti K."/>
            <person name="Lipzen A."/>
            <person name="Lombard V."/>
            <person name="Magnuson J."/>
            <person name="Maillard F."/>
            <person name="Murat C."/>
            <person name="Nolan M."/>
            <person name="Ohm R.A."/>
            <person name="Pangilinan J."/>
            <person name="Pereira M.F."/>
            <person name="Perotto S."/>
            <person name="Peter M."/>
            <person name="Pfister S."/>
            <person name="Riley R."/>
            <person name="Sitrit Y."/>
            <person name="Stielow J.B."/>
            <person name="Szollosi G."/>
            <person name="Zifcakova L."/>
            <person name="Stursova M."/>
            <person name="Spatafora J.W."/>
            <person name="Tedersoo L."/>
            <person name="Vaario L.M."/>
            <person name="Yamada A."/>
            <person name="Yan M."/>
            <person name="Wang P."/>
            <person name="Xu J."/>
            <person name="Bruns T."/>
            <person name="Baldrian P."/>
            <person name="Vilgalys R."/>
            <person name="Dunand C."/>
            <person name="Henrissat B."/>
            <person name="Grigoriev I.V."/>
            <person name="Hibbett D."/>
            <person name="Nagy L.G."/>
            <person name="Martin F.M."/>
        </authorList>
    </citation>
    <scope>NUCLEOTIDE SEQUENCE</scope>
    <source>
        <strain evidence="1">UP504</strain>
    </source>
</reference>
<dbReference type="AlphaFoldDB" id="A0A9P6B0Y9"/>
<evidence type="ECO:0000313" key="1">
    <source>
        <dbReference type="EMBL" id="KAF9515638.1"/>
    </source>
</evidence>
<keyword evidence="2" id="KW-1185">Reference proteome</keyword>
<sequence>MDGLGIIDTLENPCLIWTGITSCSSLLGNKIGRTSVQRRMWTKTRRITLFIPIERLTCPHAILIGDVRPPNTGGNLSSLLSVKGMCLHANFTQKNQARLVLESFDPGWRPCPPYRCRVPFVHETCMDIRANDDGDLVMTKGDQYDVREKEDPRALKIATFCVCMGARPS</sequence>
<comment type="caution">
    <text evidence="1">The sequence shown here is derived from an EMBL/GenBank/DDBJ whole genome shotgun (WGS) entry which is preliminary data.</text>
</comment>
<organism evidence="1 2">
    <name type="scientific">Hydnum rufescens UP504</name>
    <dbReference type="NCBI Taxonomy" id="1448309"/>
    <lineage>
        <taxon>Eukaryota</taxon>
        <taxon>Fungi</taxon>
        <taxon>Dikarya</taxon>
        <taxon>Basidiomycota</taxon>
        <taxon>Agaricomycotina</taxon>
        <taxon>Agaricomycetes</taxon>
        <taxon>Cantharellales</taxon>
        <taxon>Hydnaceae</taxon>
        <taxon>Hydnum</taxon>
    </lineage>
</organism>
<accession>A0A9P6B0Y9</accession>
<dbReference type="InterPro" id="IPR013785">
    <property type="entry name" value="Aldolase_TIM"/>
</dbReference>
<dbReference type="Gene3D" id="3.20.20.70">
    <property type="entry name" value="Aldolase class I"/>
    <property type="match status" value="1"/>
</dbReference>